<gene>
    <name evidence="6" type="ORF">C0099_00120</name>
</gene>
<evidence type="ECO:0000313" key="7">
    <source>
        <dbReference type="Proteomes" id="UP000242205"/>
    </source>
</evidence>
<evidence type="ECO:0000313" key="6">
    <source>
        <dbReference type="EMBL" id="AUN93476.1"/>
    </source>
</evidence>
<feature type="region of interest" description="Disordered" evidence="5">
    <location>
        <begin position="1"/>
        <end position="66"/>
    </location>
</feature>
<evidence type="ECO:0000256" key="5">
    <source>
        <dbReference type="SAM" id="MobiDB-lite"/>
    </source>
</evidence>
<accession>A0A2I6S2J3</accession>
<keyword evidence="2" id="KW-0812">Transmembrane</keyword>
<dbReference type="OrthoDB" id="980719at2"/>
<dbReference type="AlphaFoldDB" id="A0A2I6S2J3"/>
<reference evidence="6 7" key="1">
    <citation type="submission" date="2018-01" db="EMBL/GenBank/DDBJ databases">
        <authorList>
            <person name="Fu G.-Y."/>
        </authorList>
    </citation>
    <scope>NUCLEOTIDE SEQUENCE [LARGE SCALE GENOMIC DNA]</scope>
    <source>
        <strain evidence="6 7">SY39</strain>
    </source>
</reference>
<name>A0A2I6S2J3_9RHOO</name>
<dbReference type="Pfam" id="PF05128">
    <property type="entry name" value="DUF697"/>
    <property type="match status" value="1"/>
</dbReference>
<organism evidence="6 7">
    <name type="scientific">Pseudazoarcus pumilus</name>
    <dbReference type="NCBI Taxonomy" id="2067960"/>
    <lineage>
        <taxon>Bacteria</taxon>
        <taxon>Pseudomonadati</taxon>
        <taxon>Pseudomonadota</taxon>
        <taxon>Betaproteobacteria</taxon>
        <taxon>Rhodocyclales</taxon>
        <taxon>Zoogloeaceae</taxon>
        <taxon>Pseudazoarcus</taxon>
    </lineage>
</organism>
<evidence type="ECO:0000256" key="3">
    <source>
        <dbReference type="ARBA" id="ARBA00022989"/>
    </source>
</evidence>
<dbReference type="EMBL" id="CP025682">
    <property type="protein sequence ID" value="AUN93476.1"/>
    <property type="molecule type" value="Genomic_DNA"/>
</dbReference>
<keyword evidence="7" id="KW-1185">Reference proteome</keyword>
<evidence type="ECO:0008006" key="8">
    <source>
        <dbReference type="Google" id="ProtNLM"/>
    </source>
</evidence>
<keyword evidence="3" id="KW-1133">Transmembrane helix</keyword>
<evidence type="ECO:0000256" key="1">
    <source>
        <dbReference type="ARBA" id="ARBA00004141"/>
    </source>
</evidence>
<dbReference type="Proteomes" id="UP000242205">
    <property type="component" value="Chromosome"/>
</dbReference>
<evidence type="ECO:0000256" key="2">
    <source>
        <dbReference type="ARBA" id="ARBA00022692"/>
    </source>
</evidence>
<evidence type="ECO:0000256" key="4">
    <source>
        <dbReference type="ARBA" id="ARBA00023136"/>
    </source>
</evidence>
<dbReference type="InterPro" id="IPR021147">
    <property type="entry name" value="DUF697"/>
</dbReference>
<comment type="subcellular location">
    <subcellularLocation>
        <location evidence="1">Membrane</location>
        <topology evidence="1">Multi-pass membrane protein</topology>
    </subcellularLocation>
</comment>
<dbReference type="KEGG" id="atw:C0099_00120"/>
<feature type="region of interest" description="Disordered" evidence="5">
    <location>
        <begin position="130"/>
        <end position="154"/>
    </location>
</feature>
<proteinExistence type="predicted"/>
<keyword evidence="4" id="KW-0472">Membrane</keyword>
<dbReference type="GO" id="GO:0016020">
    <property type="term" value="C:membrane"/>
    <property type="evidence" value="ECO:0007669"/>
    <property type="project" value="UniProtKB-SubCell"/>
</dbReference>
<sequence length="304" mass="33001">MWREARPRRVRSAPNGSLQTPSCVMRRVRCVTPRKPPRTRHAASSTPPPRPPPACVRPGAEPSRPWVSPRIATRWRTPPRPIRMQVAPRRATDPRGSICVHPYVKFPKIEWAAYRDRLLGALFDAPSDAAVPPTADPSASSSPHPVPTSAERAARDREVERVLIARSRTAAGLGALPVVDIVAVIALQARMLREIARIHDMRWTPDMARDLLGRLGPGIAGGMLGQTLGRSALKFVPLVGQSVGAAWSARSASASTYALGRAADWYLARRAGGEVIDTTELRSVHRAAGARARELFSGNDESAS</sequence>
<protein>
    <recommendedName>
        <fullName evidence="8">DUF697 domain-containing protein</fullName>
    </recommendedName>
</protein>
<feature type="compositionally biased region" description="Low complexity" evidence="5">
    <location>
        <begin position="130"/>
        <end position="151"/>
    </location>
</feature>
<feature type="compositionally biased region" description="Pro residues" evidence="5">
    <location>
        <begin position="46"/>
        <end position="55"/>
    </location>
</feature>